<proteinExistence type="predicted"/>
<comment type="caution">
    <text evidence="1">The sequence shown here is derived from an EMBL/GenBank/DDBJ whole genome shotgun (WGS) entry which is preliminary data.</text>
</comment>
<evidence type="ECO:0000313" key="1">
    <source>
        <dbReference type="EMBL" id="RHW74267.1"/>
    </source>
</evidence>
<organism evidence="1">
    <name type="scientific">Trypanosoma brucei equiperdum</name>
    <dbReference type="NCBI Taxonomy" id="630700"/>
    <lineage>
        <taxon>Eukaryota</taxon>
        <taxon>Discoba</taxon>
        <taxon>Euglenozoa</taxon>
        <taxon>Kinetoplastea</taxon>
        <taxon>Metakinetoplastina</taxon>
        <taxon>Trypanosomatida</taxon>
        <taxon>Trypanosomatidae</taxon>
        <taxon>Trypanosoma</taxon>
    </lineage>
</organism>
<accession>A0A3L6LFN0</accession>
<name>A0A3L6LFN0_9TRYP</name>
<dbReference type="EMBL" id="QSBY01000001">
    <property type="protein sequence ID" value="RHW74267.1"/>
    <property type="molecule type" value="Genomic_DNA"/>
</dbReference>
<dbReference type="AlphaFoldDB" id="A0A3L6LFN0"/>
<reference evidence="1" key="1">
    <citation type="submission" date="2018-09" db="EMBL/GenBank/DDBJ databases">
        <title>whole genome sequence of T. equiperdum IVM-t1 strain.</title>
        <authorList>
            <person name="Suganuma K."/>
        </authorList>
    </citation>
    <scope>NUCLEOTIDE SEQUENCE [LARGE SCALE GENOMIC DNA]</scope>
    <source>
        <strain evidence="1">IVM-t1</strain>
    </source>
</reference>
<protein>
    <submittedName>
        <fullName evidence="1">Uncharacterized protein</fullName>
    </submittedName>
</protein>
<gene>
    <name evidence="1" type="ORF">DPX39_010030400</name>
</gene>
<sequence>MLTLSLTRCWQANFFLSKRRYPAPLVTPNPHQLRYNVLFSVVRVLPTSLSYHLSTGHVCPHRLMFPPKDLQETSIPVFYVDPVTLTGSLCYELHRFQSVTGL</sequence>
<dbReference type="Proteomes" id="UP000266743">
    <property type="component" value="Chromosome 1"/>
</dbReference>